<reference evidence="1" key="2">
    <citation type="journal article" date="2024" name="Toxins">
        <title>Genome Sequence Analysis of Native Xenorhabdus Strains Isolated from Entomopathogenic Nematodes in Argentina.</title>
        <authorList>
            <person name="Palma L."/>
            <person name="Frizzo L."/>
            <person name="Kaiser S."/>
            <person name="Berry C."/>
            <person name="Caballero P."/>
            <person name="Bode H.B."/>
            <person name="Del Valle E.E."/>
        </authorList>
    </citation>
    <scope>NUCLEOTIDE SEQUENCE</scope>
    <source>
        <strain evidence="1">M</strain>
    </source>
</reference>
<reference evidence="1" key="1">
    <citation type="submission" date="2020-09" db="EMBL/GenBank/DDBJ databases">
        <authorList>
            <person name="Palma L."/>
            <person name="Caballero P."/>
            <person name="Berry C."/>
            <person name="Del Valle E."/>
        </authorList>
    </citation>
    <scope>NUCLEOTIDE SEQUENCE</scope>
    <source>
        <strain evidence="1">M</strain>
    </source>
</reference>
<comment type="caution">
    <text evidence="1">The sequence shown here is derived from an EMBL/GenBank/DDBJ whole genome shotgun (WGS) entry which is preliminary data.</text>
</comment>
<dbReference type="AlphaFoldDB" id="A0AAW3YWJ6"/>
<dbReference type="PANTHER" id="PTHR46889">
    <property type="entry name" value="TRANSPOSASE INSF FOR INSERTION SEQUENCE IS3B-RELATED"/>
    <property type="match status" value="1"/>
</dbReference>
<dbReference type="EMBL" id="JACXBF010000410">
    <property type="protein sequence ID" value="MBD2801882.1"/>
    <property type="molecule type" value="Genomic_DNA"/>
</dbReference>
<evidence type="ECO:0000313" key="1">
    <source>
        <dbReference type="EMBL" id="MBD2801882.1"/>
    </source>
</evidence>
<dbReference type="RefSeq" id="WP_323869428.1">
    <property type="nucleotide sequence ID" value="NZ_JACXBF010000410.1"/>
</dbReference>
<organism evidence="1">
    <name type="scientific">Xenorhabdus szentirmaii</name>
    <dbReference type="NCBI Taxonomy" id="290112"/>
    <lineage>
        <taxon>Bacteria</taxon>
        <taxon>Pseudomonadati</taxon>
        <taxon>Pseudomonadota</taxon>
        <taxon>Gammaproteobacteria</taxon>
        <taxon>Enterobacterales</taxon>
        <taxon>Morganellaceae</taxon>
        <taxon>Xenorhabdus</taxon>
    </lineage>
</organism>
<dbReference type="InterPro" id="IPR012337">
    <property type="entry name" value="RNaseH-like_sf"/>
</dbReference>
<proteinExistence type="predicted"/>
<name>A0AAW3YWJ6_9GAMM</name>
<dbReference type="PANTHER" id="PTHR46889:SF4">
    <property type="entry name" value="TRANSPOSASE INSO FOR INSERTION SEQUENCE ELEMENT IS911B-RELATED"/>
    <property type="match status" value="1"/>
</dbReference>
<evidence type="ECO:0008006" key="2">
    <source>
        <dbReference type="Google" id="ProtNLM"/>
    </source>
</evidence>
<gene>
    <name evidence="1" type="ORF">ID854_15920</name>
</gene>
<protein>
    <recommendedName>
        <fullName evidence="2">Transposase</fullName>
    </recommendedName>
</protein>
<dbReference type="Proteomes" id="UP001193920">
    <property type="component" value="Unassembled WGS sequence"/>
</dbReference>
<dbReference type="SUPFAM" id="SSF53098">
    <property type="entry name" value="Ribonuclease H-like"/>
    <property type="match status" value="1"/>
</dbReference>
<accession>A0AAW3YWJ6</accession>
<dbReference type="InterPro" id="IPR050900">
    <property type="entry name" value="Transposase_IS3/IS150/IS904"/>
</dbReference>
<sequence length="286" mass="32704">MKYTFIHEDAEIWPVRLLARLLDIHPSGYYAWLQQPEALHGAEEHRLSKMVRELWQQSGGEYGYRQIFEMLRDTGEVCSLGRARALLKSVKSEAQSAICEPVSPTDAVVIPATQDFHPPLPNLLWIVGASAIPTEEGSVNLAIIIDAFSGRIIHWGLHESGVRELQLSLLQGLLLGRQVQQKLLVHFDRATRYTHKEWRHALRFIDPERKISRRGPFIGYQHVASFFQWLLTEKIGEATPVTVKELQNQLLNFMSEFNCLQRPESALHPLLLRISDMTYGGFDCLL</sequence>